<name>A0A0P9K2U3_9PSED</name>
<accession>A0A0P9K2U3</accession>
<proteinExistence type="predicted"/>
<dbReference type="SUPFAM" id="SSF47413">
    <property type="entry name" value="lambda repressor-like DNA-binding domains"/>
    <property type="match status" value="1"/>
</dbReference>
<dbReference type="Proteomes" id="UP000278587">
    <property type="component" value="Unassembled WGS sequence"/>
</dbReference>
<evidence type="ECO:0000259" key="1">
    <source>
        <dbReference type="PROSITE" id="PS50943"/>
    </source>
</evidence>
<reference evidence="2 3" key="1">
    <citation type="submission" date="2018-08" db="EMBL/GenBank/DDBJ databases">
        <title>Recombination of ecologically and evolutionarily significant loci maintains genetic cohesion in the Pseudomonas syringae species complex.</title>
        <authorList>
            <person name="Dillon M."/>
            <person name="Thakur S."/>
            <person name="Almeida R.N.D."/>
            <person name="Weir B.S."/>
            <person name="Guttman D.S."/>
        </authorList>
    </citation>
    <scope>NUCLEOTIDE SEQUENCE [LARGE SCALE GENOMIC DNA]</scope>
    <source>
        <strain evidence="2 3">ICMP 4086</strain>
    </source>
</reference>
<dbReference type="Pfam" id="PF01381">
    <property type="entry name" value="HTH_3"/>
    <property type="match status" value="1"/>
</dbReference>
<comment type="caution">
    <text evidence="2">The sequence shown here is derived from an EMBL/GenBank/DDBJ whole genome shotgun (WGS) entry which is preliminary data.</text>
</comment>
<dbReference type="PROSITE" id="PS50943">
    <property type="entry name" value="HTH_CROC1"/>
    <property type="match status" value="1"/>
</dbReference>
<sequence>MKKLSSGEFSDLSAGECLREERNRLGLKQEEMAQIGGVTRNTQGSYERNERRPDTGYLKALHGVGLDVLYVVTGVRSAPSITDISENEAALLTRVRALPLHDQETVHRMVDALGAVAERDSAGQLK</sequence>
<dbReference type="SMART" id="SM00530">
    <property type="entry name" value="HTH_XRE"/>
    <property type="match status" value="1"/>
</dbReference>
<dbReference type="InterPro" id="IPR010982">
    <property type="entry name" value="Lambda_DNA-bd_dom_sf"/>
</dbReference>
<dbReference type="GO" id="GO:0003677">
    <property type="term" value="F:DNA binding"/>
    <property type="evidence" value="ECO:0007669"/>
    <property type="project" value="InterPro"/>
</dbReference>
<dbReference type="InterPro" id="IPR001387">
    <property type="entry name" value="Cro/C1-type_HTH"/>
</dbReference>
<evidence type="ECO:0000313" key="2">
    <source>
        <dbReference type="EMBL" id="RMM12062.1"/>
    </source>
</evidence>
<dbReference type="RefSeq" id="WP_235812511.1">
    <property type="nucleotide sequence ID" value="NZ_LJPW01000159.1"/>
</dbReference>
<organism evidence="2 3">
    <name type="scientific">Pseudomonas caricapapayae</name>
    <dbReference type="NCBI Taxonomy" id="46678"/>
    <lineage>
        <taxon>Bacteria</taxon>
        <taxon>Pseudomonadati</taxon>
        <taxon>Pseudomonadota</taxon>
        <taxon>Gammaproteobacteria</taxon>
        <taxon>Pseudomonadales</taxon>
        <taxon>Pseudomonadaceae</taxon>
        <taxon>Pseudomonas</taxon>
    </lineage>
</organism>
<evidence type="ECO:0000313" key="3">
    <source>
        <dbReference type="Proteomes" id="UP000278587"/>
    </source>
</evidence>
<feature type="domain" description="HTH cro/C1-type" evidence="1">
    <location>
        <begin position="18"/>
        <end position="61"/>
    </location>
</feature>
<dbReference type="Gene3D" id="1.10.260.40">
    <property type="entry name" value="lambda repressor-like DNA-binding domains"/>
    <property type="match status" value="1"/>
</dbReference>
<dbReference type="AlphaFoldDB" id="A0A0P9K2U3"/>
<dbReference type="CDD" id="cd00093">
    <property type="entry name" value="HTH_XRE"/>
    <property type="match status" value="1"/>
</dbReference>
<dbReference type="EMBL" id="RBOC01000053">
    <property type="protein sequence ID" value="RMM12062.1"/>
    <property type="molecule type" value="Genomic_DNA"/>
</dbReference>
<protein>
    <submittedName>
        <fullName evidence="2">Regulatory protein</fullName>
    </submittedName>
</protein>
<gene>
    <name evidence="2" type="ORF">ALQ84_101264</name>
</gene>